<accession>A0ABU7I9Q6</accession>
<comment type="caution">
    <text evidence="1">The sequence shown here is derived from an EMBL/GenBank/DDBJ whole genome shotgun (WGS) entry which is preliminary data.</text>
</comment>
<organism evidence="1 2">
    <name type="scientific">Pedobacter albus</name>
    <dbReference type="NCBI Taxonomy" id="3113905"/>
    <lineage>
        <taxon>Bacteria</taxon>
        <taxon>Pseudomonadati</taxon>
        <taxon>Bacteroidota</taxon>
        <taxon>Sphingobacteriia</taxon>
        <taxon>Sphingobacteriales</taxon>
        <taxon>Sphingobacteriaceae</taxon>
        <taxon>Pedobacter</taxon>
    </lineage>
</organism>
<gene>
    <name evidence="1" type="ORF">VRU48_13900</name>
</gene>
<evidence type="ECO:0000313" key="2">
    <source>
        <dbReference type="Proteomes" id="UP001336835"/>
    </source>
</evidence>
<dbReference type="Gene3D" id="3.40.50.720">
    <property type="entry name" value="NAD(P)-binding Rossmann-like Domain"/>
    <property type="match status" value="1"/>
</dbReference>
<sequence length="306" mass="33802">MSAKNQFSINGYSTAVNALPLVTMIKPNPLHSQQETISILGCGWYGLALSKALLAEGYRVKGSTTSENKLKLLEEAGIASYLINFDGPTLPDHQDFFTSDVLFISIPPKRNLPQPEDYLRKMEAIKLAAEKSQVQQVVFISSTGVFEDGNFIVDETVNPQPDSPAGKALLGAEELFKNSLAFTTTIIRFGGLFGPNRNLAKHFAGRKAIANGLAPINLIHLDDCIQISLELIKQKAFGHIYHGVSPFHPSRAEFYTQACLVNGLESPEFLSEKTAWKQIESIKLPAQLNYVFKVADWEQWTAKMAD</sequence>
<dbReference type="Proteomes" id="UP001336835">
    <property type="component" value="Unassembled WGS sequence"/>
</dbReference>
<dbReference type="RefSeq" id="WP_330108520.1">
    <property type="nucleotide sequence ID" value="NZ_JAZDQT010000002.1"/>
</dbReference>
<dbReference type="InterPro" id="IPR051783">
    <property type="entry name" value="NAD(P)-dependent_oxidoreduct"/>
</dbReference>
<reference evidence="1 2" key="1">
    <citation type="submission" date="2024-01" db="EMBL/GenBank/DDBJ databases">
        <title>Pedobacter sp. nov., isolated from fresh soil.</title>
        <authorList>
            <person name="Le N.T.T."/>
        </authorList>
    </citation>
    <scope>NUCLEOTIDE SEQUENCE [LARGE SCALE GENOMIC DNA]</scope>
    <source>
        <strain evidence="1 2">KR3-3</strain>
    </source>
</reference>
<evidence type="ECO:0000313" key="1">
    <source>
        <dbReference type="EMBL" id="MEE1946212.1"/>
    </source>
</evidence>
<dbReference type="PANTHER" id="PTHR48079">
    <property type="entry name" value="PROTEIN YEEZ"/>
    <property type="match status" value="1"/>
</dbReference>
<name>A0ABU7I9Q6_9SPHI</name>
<keyword evidence="2" id="KW-1185">Reference proteome</keyword>
<proteinExistence type="predicted"/>
<dbReference type="PANTHER" id="PTHR48079:SF6">
    <property type="entry name" value="NAD(P)-BINDING DOMAIN-CONTAINING PROTEIN-RELATED"/>
    <property type="match status" value="1"/>
</dbReference>
<dbReference type="SUPFAM" id="SSF51735">
    <property type="entry name" value="NAD(P)-binding Rossmann-fold domains"/>
    <property type="match status" value="1"/>
</dbReference>
<protein>
    <submittedName>
        <fullName evidence="1">SDR family NAD(P)-dependent oxidoreductase</fullName>
    </submittedName>
</protein>
<dbReference type="InterPro" id="IPR036291">
    <property type="entry name" value="NAD(P)-bd_dom_sf"/>
</dbReference>
<dbReference type="EMBL" id="JAZDQT010000002">
    <property type="protein sequence ID" value="MEE1946212.1"/>
    <property type="molecule type" value="Genomic_DNA"/>
</dbReference>